<reference evidence="1" key="1">
    <citation type="submission" date="2022-06" db="EMBL/GenBank/DDBJ databases">
        <title>Uncovering the hologenomic basis of an extraordinary plant invasion.</title>
        <authorList>
            <person name="Bieker V.C."/>
            <person name="Martin M.D."/>
            <person name="Gilbert T."/>
            <person name="Hodgins K."/>
            <person name="Battlay P."/>
            <person name="Petersen B."/>
            <person name="Wilson J."/>
        </authorList>
    </citation>
    <scope>NUCLEOTIDE SEQUENCE</scope>
    <source>
        <strain evidence="1">AA19_3_7</strain>
        <tissue evidence="1">Leaf</tissue>
    </source>
</reference>
<gene>
    <name evidence="1" type="ORF">M8C21_022700</name>
</gene>
<protein>
    <submittedName>
        <fullName evidence="1">Uncharacterized protein</fullName>
    </submittedName>
</protein>
<sequence>MYKSVVAVYDGERGLGDVEVYYNPHLVNLNMREKLKDKIRISYYSTPSDRCSPLAVLHTITSPPTGVCLKLESINNNNLNNNSQLSILHSTCLTENKFGNLF</sequence>
<proteinExistence type="predicted"/>
<keyword evidence="2" id="KW-1185">Reference proteome</keyword>
<name>A0AAD5C7P1_AMBAR</name>
<comment type="caution">
    <text evidence="1">The sequence shown here is derived from an EMBL/GenBank/DDBJ whole genome shotgun (WGS) entry which is preliminary data.</text>
</comment>
<dbReference type="EMBL" id="JAMZMK010009328">
    <property type="protein sequence ID" value="KAI7736250.1"/>
    <property type="molecule type" value="Genomic_DNA"/>
</dbReference>
<accession>A0AAD5C7P1</accession>
<evidence type="ECO:0000313" key="1">
    <source>
        <dbReference type="EMBL" id="KAI7736250.1"/>
    </source>
</evidence>
<dbReference type="AlphaFoldDB" id="A0AAD5C7P1"/>
<evidence type="ECO:0000313" key="2">
    <source>
        <dbReference type="Proteomes" id="UP001206925"/>
    </source>
</evidence>
<dbReference type="Proteomes" id="UP001206925">
    <property type="component" value="Unassembled WGS sequence"/>
</dbReference>
<organism evidence="1 2">
    <name type="scientific">Ambrosia artemisiifolia</name>
    <name type="common">Common ragweed</name>
    <dbReference type="NCBI Taxonomy" id="4212"/>
    <lineage>
        <taxon>Eukaryota</taxon>
        <taxon>Viridiplantae</taxon>
        <taxon>Streptophyta</taxon>
        <taxon>Embryophyta</taxon>
        <taxon>Tracheophyta</taxon>
        <taxon>Spermatophyta</taxon>
        <taxon>Magnoliopsida</taxon>
        <taxon>eudicotyledons</taxon>
        <taxon>Gunneridae</taxon>
        <taxon>Pentapetalae</taxon>
        <taxon>asterids</taxon>
        <taxon>campanulids</taxon>
        <taxon>Asterales</taxon>
        <taxon>Asteraceae</taxon>
        <taxon>Asteroideae</taxon>
        <taxon>Heliantheae alliance</taxon>
        <taxon>Heliantheae</taxon>
        <taxon>Ambrosia</taxon>
    </lineage>
</organism>